<sequence length="87" mass="10023">MLWHKFCLLQLFSNAFIFISSSSPPQPPTNNYFSRKHLHISLSSCFLERKIIVLSEDSLQHTQRALFSSSLTNSRLIFTDSISLLFS</sequence>
<accession>A0ABR4CEZ0</accession>
<dbReference type="EMBL" id="JAZHXI010000008">
    <property type="protein sequence ID" value="KAL2068523.1"/>
    <property type="molecule type" value="Genomic_DNA"/>
</dbReference>
<feature type="signal peptide" evidence="1">
    <location>
        <begin position="1"/>
        <end position="22"/>
    </location>
</feature>
<comment type="caution">
    <text evidence="2">The sequence shown here is derived from an EMBL/GenBank/DDBJ whole genome shotgun (WGS) entry which is preliminary data.</text>
</comment>
<protein>
    <recommendedName>
        <fullName evidence="4">Secreted protein</fullName>
    </recommendedName>
</protein>
<name>A0ABR4CEZ0_9HELO</name>
<feature type="chain" id="PRO_5046028678" description="Secreted protein" evidence="1">
    <location>
        <begin position="23"/>
        <end position="87"/>
    </location>
</feature>
<evidence type="ECO:0000256" key="1">
    <source>
        <dbReference type="SAM" id="SignalP"/>
    </source>
</evidence>
<dbReference type="Proteomes" id="UP001595075">
    <property type="component" value="Unassembled WGS sequence"/>
</dbReference>
<proteinExistence type="predicted"/>
<keyword evidence="1" id="KW-0732">Signal</keyword>
<keyword evidence="3" id="KW-1185">Reference proteome</keyword>
<reference evidence="2 3" key="1">
    <citation type="journal article" date="2024" name="Commun. Biol.">
        <title>Comparative genomic analysis of thermophilic fungi reveals convergent evolutionary adaptations and gene losses.</title>
        <authorList>
            <person name="Steindorff A.S."/>
            <person name="Aguilar-Pontes M.V."/>
            <person name="Robinson A.J."/>
            <person name="Andreopoulos B."/>
            <person name="LaButti K."/>
            <person name="Kuo A."/>
            <person name="Mondo S."/>
            <person name="Riley R."/>
            <person name="Otillar R."/>
            <person name="Haridas S."/>
            <person name="Lipzen A."/>
            <person name="Grimwood J."/>
            <person name="Schmutz J."/>
            <person name="Clum A."/>
            <person name="Reid I.D."/>
            <person name="Moisan M.C."/>
            <person name="Butler G."/>
            <person name="Nguyen T.T.M."/>
            <person name="Dewar K."/>
            <person name="Conant G."/>
            <person name="Drula E."/>
            <person name="Henrissat B."/>
            <person name="Hansel C."/>
            <person name="Singer S."/>
            <person name="Hutchinson M.I."/>
            <person name="de Vries R.P."/>
            <person name="Natvig D.O."/>
            <person name="Powell A.J."/>
            <person name="Tsang A."/>
            <person name="Grigoriev I.V."/>
        </authorList>
    </citation>
    <scope>NUCLEOTIDE SEQUENCE [LARGE SCALE GENOMIC DNA]</scope>
    <source>
        <strain evidence="2 3">CBS 494.80</strain>
    </source>
</reference>
<evidence type="ECO:0000313" key="3">
    <source>
        <dbReference type="Proteomes" id="UP001595075"/>
    </source>
</evidence>
<organism evidence="2 3">
    <name type="scientific">Oculimacula yallundae</name>
    <dbReference type="NCBI Taxonomy" id="86028"/>
    <lineage>
        <taxon>Eukaryota</taxon>
        <taxon>Fungi</taxon>
        <taxon>Dikarya</taxon>
        <taxon>Ascomycota</taxon>
        <taxon>Pezizomycotina</taxon>
        <taxon>Leotiomycetes</taxon>
        <taxon>Helotiales</taxon>
        <taxon>Ploettnerulaceae</taxon>
        <taxon>Oculimacula</taxon>
    </lineage>
</organism>
<evidence type="ECO:0000313" key="2">
    <source>
        <dbReference type="EMBL" id="KAL2068523.1"/>
    </source>
</evidence>
<evidence type="ECO:0008006" key="4">
    <source>
        <dbReference type="Google" id="ProtNLM"/>
    </source>
</evidence>
<gene>
    <name evidence="2" type="ORF">VTL71DRAFT_14860</name>
</gene>